<sequence length="706" mass="78567">MKIISIGENAFDRCNIESLTFAEDSEVETFERDCFLSAHIKRLGIPANLKNLHDGWCDSFVDLAEIEISPKNPHFILYSKQFLLGKDSDSCDNFNVLYTSLFDVKEAVIPAHVTVIKAHSFSCHSNLKSVKFEPNSQLKLIEDYSFDYCHIEHLSLPVSVETIGDNCFSGTNRLIEIEISPENKNFKLIDDKYVVKESRTGSGVFDVIILARRDIESINIPPHIRVINNYAFHSCRCLKTITFEGSSSVESVKKYAFSGILGTERLVLPPSLKEIDIQSFSSNRNVKSIEFLGKSVKIGMNSFFSCSNLETITFSNADEIKLDTFALPSLGDGCVLVKRSAKLSGVKDGNRIIGYIEPDAGTNKENEELAAKLLKAEEEISRLKEENAKSKDEISKLKQKVKNLEEKTAAESPTSRGASKLELLEPEGIDALKVVRTIGRGGQSEVFEVTRDERLALKVLFVEGANKSDNSSSFKQLQRFLLEYEILSSLRHANIVKTFGFCYGDASHAPSILLELCEQNLNDRIGSMDNIEKVCSVIEICKAMEAVHAANMIHRDLKPENVLFDIEGHVKISDFGVACIVDVESQTQSKTSGVGTLKFMAPELLNESTKYDNKVDVYSFGVVLFFVLSGGKMPKISIAEQSCGKKAQIPSNINKVSRELISSCWSTSPSERPSFTEILDTIKKSKFTLIDGVEKNIAVIKNFVKL</sequence>
<reference evidence="3 4" key="1">
    <citation type="submission" date="2024-04" db="EMBL/GenBank/DDBJ databases">
        <title>Tritrichomonas musculus Genome.</title>
        <authorList>
            <person name="Alves-Ferreira E."/>
            <person name="Grigg M."/>
            <person name="Lorenzi H."/>
            <person name="Galac M."/>
        </authorList>
    </citation>
    <scope>NUCLEOTIDE SEQUENCE [LARGE SCALE GENOMIC DNA]</scope>
    <source>
        <strain evidence="3 4">EAF2021</strain>
    </source>
</reference>
<feature type="domain" description="Protein kinase" evidence="2">
    <location>
        <begin position="432"/>
        <end position="688"/>
    </location>
</feature>
<dbReference type="InterPro" id="IPR008271">
    <property type="entry name" value="Ser/Thr_kinase_AS"/>
</dbReference>
<dbReference type="EMBL" id="JAPFFF010000001">
    <property type="protein sequence ID" value="KAK8898163.1"/>
    <property type="molecule type" value="Genomic_DNA"/>
</dbReference>
<dbReference type="Proteomes" id="UP001470230">
    <property type="component" value="Unassembled WGS sequence"/>
</dbReference>
<protein>
    <recommendedName>
        <fullName evidence="2">Protein kinase domain-containing protein</fullName>
    </recommendedName>
</protein>
<dbReference type="SMART" id="SM00220">
    <property type="entry name" value="S_TKc"/>
    <property type="match status" value="1"/>
</dbReference>
<dbReference type="PROSITE" id="PS50011">
    <property type="entry name" value="PROTEIN_KINASE_DOM"/>
    <property type="match status" value="1"/>
</dbReference>
<dbReference type="InterPro" id="IPR026906">
    <property type="entry name" value="LRR_5"/>
</dbReference>
<gene>
    <name evidence="3" type="ORF">M9Y10_000434</name>
</gene>
<dbReference type="InterPro" id="IPR032675">
    <property type="entry name" value="LRR_dom_sf"/>
</dbReference>
<dbReference type="SUPFAM" id="SSF52058">
    <property type="entry name" value="L domain-like"/>
    <property type="match status" value="1"/>
</dbReference>
<dbReference type="SUPFAM" id="SSF56112">
    <property type="entry name" value="Protein kinase-like (PK-like)"/>
    <property type="match status" value="1"/>
</dbReference>
<comment type="caution">
    <text evidence="3">The sequence shown here is derived from an EMBL/GenBank/DDBJ whole genome shotgun (WGS) entry which is preliminary data.</text>
</comment>
<organism evidence="3 4">
    <name type="scientific">Tritrichomonas musculus</name>
    <dbReference type="NCBI Taxonomy" id="1915356"/>
    <lineage>
        <taxon>Eukaryota</taxon>
        <taxon>Metamonada</taxon>
        <taxon>Parabasalia</taxon>
        <taxon>Tritrichomonadida</taxon>
        <taxon>Tritrichomonadidae</taxon>
        <taxon>Tritrichomonas</taxon>
    </lineage>
</organism>
<keyword evidence="1" id="KW-0175">Coiled coil</keyword>
<dbReference type="Pfam" id="PF13306">
    <property type="entry name" value="LRR_5"/>
    <property type="match status" value="3"/>
</dbReference>
<keyword evidence="4" id="KW-1185">Reference proteome</keyword>
<dbReference type="PANTHER" id="PTHR23257">
    <property type="entry name" value="SERINE-THREONINE PROTEIN KINASE"/>
    <property type="match status" value="1"/>
</dbReference>
<dbReference type="Pfam" id="PF00069">
    <property type="entry name" value="Pkinase"/>
    <property type="match status" value="1"/>
</dbReference>
<dbReference type="Gene3D" id="1.10.510.10">
    <property type="entry name" value="Transferase(Phosphotransferase) domain 1"/>
    <property type="match status" value="1"/>
</dbReference>
<name>A0ABR2L487_9EUKA</name>
<evidence type="ECO:0000313" key="4">
    <source>
        <dbReference type="Proteomes" id="UP001470230"/>
    </source>
</evidence>
<evidence type="ECO:0000256" key="1">
    <source>
        <dbReference type="SAM" id="Coils"/>
    </source>
</evidence>
<feature type="coiled-coil region" evidence="1">
    <location>
        <begin position="359"/>
        <end position="407"/>
    </location>
</feature>
<accession>A0ABR2L487</accession>
<dbReference type="InterPro" id="IPR011009">
    <property type="entry name" value="Kinase-like_dom_sf"/>
</dbReference>
<dbReference type="InterPro" id="IPR050167">
    <property type="entry name" value="Ser_Thr_protein_kinase"/>
</dbReference>
<evidence type="ECO:0000313" key="3">
    <source>
        <dbReference type="EMBL" id="KAK8898163.1"/>
    </source>
</evidence>
<dbReference type="InterPro" id="IPR000719">
    <property type="entry name" value="Prot_kinase_dom"/>
</dbReference>
<dbReference type="Gene3D" id="3.80.10.10">
    <property type="entry name" value="Ribonuclease Inhibitor"/>
    <property type="match status" value="2"/>
</dbReference>
<dbReference type="PROSITE" id="PS00108">
    <property type="entry name" value="PROTEIN_KINASE_ST"/>
    <property type="match status" value="1"/>
</dbReference>
<evidence type="ECO:0000259" key="2">
    <source>
        <dbReference type="PROSITE" id="PS50011"/>
    </source>
</evidence>
<proteinExistence type="predicted"/>